<evidence type="ECO:0000256" key="4">
    <source>
        <dbReference type="ARBA" id="ARBA00022989"/>
    </source>
</evidence>
<comment type="subcellular location">
    <subcellularLocation>
        <location evidence="1">Membrane</location>
        <topology evidence="1">Multi-pass membrane protein</topology>
    </subcellularLocation>
</comment>
<keyword evidence="3 7" id="KW-0812">Transmembrane</keyword>
<feature type="transmembrane region" description="Helical" evidence="7">
    <location>
        <begin position="177"/>
        <end position="202"/>
    </location>
</feature>
<feature type="transmembrane region" description="Helical" evidence="7">
    <location>
        <begin position="145"/>
        <end position="165"/>
    </location>
</feature>
<feature type="transmembrane region" description="Helical" evidence="7">
    <location>
        <begin position="311"/>
        <end position="331"/>
    </location>
</feature>
<reference evidence="8" key="1">
    <citation type="journal article" date="2023" name="G3 (Bethesda)">
        <title>Whole genome assemblies of Zophobas morio and Tenebrio molitor.</title>
        <authorList>
            <person name="Kaur S."/>
            <person name="Stinson S.A."/>
            <person name="diCenzo G.C."/>
        </authorList>
    </citation>
    <scope>NUCLEOTIDE SEQUENCE</scope>
    <source>
        <strain evidence="8">QUZm001</strain>
    </source>
</reference>
<dbReference type="AlphaFoldDB" id="A0AA38J162"/>
<dbReference type="GO" id="GO:0016020">
    <property type="term" value="C:membrane"/>
    <property type="evidence" value="ECO:0007669"/>
    <property type="project" value="UniProtKB-SubCell"/>
</dbReference>
<evidence type="ECO:0000313" key="9">
    <source>
        <dbReference type="Proteomes" id="UP001168821"/>
    </source>
</evidence>
<feature type="transmembrane region" description="Helical" evidence="7">
    <location>
        <begin position="114"/>
        <end position="133"/>
    </location>
</feature>
<dbReference type="PANTHER" id="PTHR20855">
    <property type="entry name" value="ADIPOR/PROGESTIN RECEPTOR-RELATED"/>
    <property type="match status" value="1"/>
</dbReference>
<proteinExistence type="inferred from homology"/>
<evidence type="ECO:0008006" key="10">
    <source>
        <dbReference type="Google" id="ProtNLM"/>
    </source>
</evidence>
<name>A0AA38J162_9CUCU</name>
<feature type="binding site" evidence="6">
    <location>
        <position position="309"/>
    </location>
    <ligand>
        <name>Zn(2+)</name>
        <dbReference type="ChEBI" id="CHEBI:29105"/>
    </ligand>
</feature>
<evidence type="ECO:0000256" key="3">
    <source>
        <dbReference type="ARBA" id="ARBA00022692"/>
    </source>
</evidence>
<organism evidence="8 9">
    <name type="scientific">Zophobas morio</name>
    <dbReference type="NCBI Taxonomy" id="2755281"/>
    <lineage>
        <taxon>Eukaryota</taxon>
        <taxon>Metazoa</taxon>
        <taxon>Ecdysozoa</taxon>
        <taxon>Arthropoda</taxon>
        <taxon>Hexapoda</taxon>
        <taxon>Insecta</taxon>
        <taxon>Pterygota</taxon>
        <taxon>Neoptera</taxon>
        <taxon>Endopterygota</taxon>
        <taxon>Coleoptera</taxon>
        <taxon>Polyphaga</taxon>
        <taxon>Cucujiformia</taxon>
        <taxon>Tenebrionidae</taxon>
        <taxon>Zophobas</taxon>
    </lineage>
</organism>
<evidence type="ECO:0000256" key="7">
    <source>
        <dbReference type="SAM" id="Phobius"/>
    </source>
</evidence>
<comment type="caution">
    <text evidence="8">The sequence shown here is derived from an EMBL/GenBank/DDBJ whole genome shotgun (WGS) entry which is preliminary data.</text>
</comment>
<comment type="similarity">
    <text evidence="2">Belongs to the ADIPOR family.</text>
</comment>
<feature type="transmembrane region" description="Helical" evidence="7">
    <location>
        <begin position="209"/>
        <end position="228"/>
    </location>
</feature>
<dbReference type="GO" id="GO:0038023">
    <property type="term" value="F:signaling receptor activity"/>
    <property type="evidence" value="ECO:0007669"/>
    <property type="project" value="TreeGrafter"/>
</dbReference>
<evidence type="ECO:0000256" key="1">
    <source>
        <dbReference type="ARBA" id="ARBA00004141"/>
    </source>
</evidence>
<keyword evidence="6" id="KW-0862">Zinc</keyword>
<evidence type="ECO:0000256" key="6">
    <source>
        <dbReference type="PIRSR" id="PIRSR604254-1"/>
    </source>
</evidence>
<keyword evidence="9" id="KW-1185">Reference proteome</keyword>
<dbReference type="EMBL" id="JALNTZ010000001">
    <property type="protein sequence ID" value="KAJ3665493.1"/>
    <property type="molecule type" value="Genomic_DNA"/>
</dbReference>
<feature type="transmembrane region" description="Helical" evidence="7">
    <location>
        <begin position="240"/>
        <end position="258"/>
    </location>
</feature>
<feature type="binding site" evidence="6">
    <location>
        <position position="165"/>
    </location>
    <ligand>
        <name>Zn(2+)</name>
        <dbReference type="ChEBI" id="CHEBI:29105"/>
    </ligand>
</feature>
<dbReference type="PANTHER" id="PTHR20855:SF15">
    <property type="entry name" value="PROGESTIN AND ADIPOQ RECEPTOR FAMILY MEMBER 3"/>
    <property type="match status" value="1"/>
</dbReference>
<keyword evidence="4 7" id="KW-1133">Transmembrane helix</keyword>
<evidence type="ECO:0000256" key="2">
    <source>
        <dbReference type="ARBA" id="ARBA00007018"/>
    </source>
</evidence>
<evidence type="ECO:0000313" key="8">
    <source>
        <dbReference type="EMBL" id="KAJ3665493.1"/>
    </source>
</evidence>
<evidence type="ECO:0000256" key="5">
    <source>
        <dbReference type="ARBA" id="ARBA00023136"/>
    </source>
</evidence>
<dbReference type="Pfam" id="PF03006">
    <property type="entry name" value="HlyIII"/>
    <property type="match status" value="1"/>
</dbReference>
<feature type="transmembrane region" description="Helical" evidence="7">
    <location>
        <begin position="270"/>
        <end position="291"/>
    </location>
</feature>
<gene>
    <name evidence="8" type="ORF">Zmor_000986</name>
</gene>
<dbReference type="Proteomes" id="UP001168821">
    <property type="component" value="Unassembled WGS sequence"/>
</dbReference>
<dbReference type="GO" id="GO:0046872">
    <property type="term" value="F:metal ion binding"/>
    <property type="evidence" value="ECO:0007669"/>
    <property type="project" value="UniProtKB-KW"/>
</dbReference>
<dbReference type="InterPro" id="IPR004254">
    <property type="entry name" value="AdipoR/HlyIII-related"/>
</dbReference>
<keyword evidence="5 7" id="KW-0472">Membrane</keyword>
<keyword evidence="6" id="KW-0479">Metal-binding</keyword>
<feature type="binding site" evidence="6">
    <location>
        <position position="313"/>
    </location>
    <ligand>
        <name>Zn(2+)</name>
        <dbReference type="ChEBI" id="CHEBI:29105"/>
    </ligand>
</feature>
<protein>
    <recommendedName>
        <fullName evidence="10">Progestin and adipoQ receptor family member 3</fullName>
    </recommendedName>
</protein>
<accession>A0AA38J162</accession>
<sequence>MTVSITAKHDIPKTDNNDNETCCSDKDCDYAGSLVTGLVKRSVPRNMKHQDGTISSMESNEETYCQTERKLCSFKEAPEFIKHNMFILTGYRGILNTQQCLESVFWWTNETINIWSHMFGFVLFLLASIRDFATLDVYAHFSDKLIVGFVLTCFQICMLLSSMYHTFSCRSARDFDIFLTFDLFGIAMSLLAIYISGIYYAFWCDPGHLKFYLFTVTVIFAIAMGLHIPSFNVNANVKMMVFVAWAAYGVVPTLHWAIHMGWFESPIVCLLLPRVIGMYMITGTAFCIYITKVPERFCSGKFDYFGHSHQWWHILVLAALYYWHCTGMIYLDYRFNHACASHATLM</sequence>